<organism evidence="2 3">
    <name type="scientific">Methylobacillus rhizosphaerae</name>
    <dbReference type="NCBI Taxonomy" id="551994"/>
    <lineage>
        <taxon>Bacteria</taxon>
        <taxon>Pseudomonadati</taxon>
        <taxon>Pseudomonadota</taxon>
        <taxon>Betaproteobacteria</taxon>
        <taxon>Nitrosomonadales</taxon>
        <taxon>Methylophilaceae</taxon>
        <taxon>Methylobacillus</taxon>
    </lineage>
</organism>
<proteinExistence type="predicted"/>
<dbReference type="GO" id="GO:0005886">
    <property type="term" value="C:plasma membrane"/>
    <property type="evidence" value="ECO:0007669"/>
    <property type="project" value="TreeGrafter"/>
</dbReference>
<protein>
    <submittedName>
        <fullName evidence="2">Uncharacterized protein</fullName>
    </submittedName>
</protein>
<evidence type="ECO:0000256" key="1">
    <source>
        <dbReference type="SAM" id="Phobius"/>
    </source>
</evidence>
<keyword evidence="1" id="KW-1133">Transmembrane helix</keyword>
<keyword evidence="3" id="KW-1185">Reference proteome</keyword>
<keyword evidence="1" id="KW-0812">Transmembrane</keyword>
<evidence type="ECO:0000313" key="2">
    <source>
        <dbReference type="EMBL" id="SNS00827.1"/>
    </source>
</evidence>
<evidence type="ECO:0000313" key="3">
    <source>
        <dbReference type="Proteomes" id="UP000198305"/>
    </source>
</evidence>
<feature type="transmembrane region" description="Helical" evidence="1">
    <location>
        <begin position="56"/>
        <end position="74"/>
    </location>
</feature>
<dbReference type="EMBL" id="FZOA01000010">
    <property type="protein sequence ID" value="SNS00827.1"/>
    <property type="molecule type" value="Genomic_DNA"/>
</dbReference>
<dbReference type="Proteomes" id="UP000198305">
    <property type="component" value="Unassembled WGS sequence"/>
</dbReference>
<keyword evidence="1" id="KW-0472">Membrane</keyword>
<dbReference type="PANTHER" id="PTHR33507:SF3">
    <property type="entry name" value="INNER MEMBRANE PROTEIN YBBJ"/>
    <property type="match status" value="1"/>
</dbReference>
<dbReference type="InterPro" id="IPR052165">
    <property type="entry name" value="Membrane_assoc_protease"/>
</dbReference>
<dbReference type="Gene3D" id="2.40.50.140">
    <property type="entry name" value="Nucleic acid-binding proteins"/>
    <property type="match status" value="1"/>
</dbReference>
<dbReference type="SUPFAM" id="SSF141322">
    <property type="entry name" value="NfeD domain-like"/>
    <property type="match status" value="1"/>
</dbReference>
<reference evidence="3" key="1">
    <citation type="submission" date="2017-06" db="EMBL/GenBank/DDBJ databases">
        <authorList>
            <person name="Varghese N."/>
            <person name="Submissions S."/>
        </authorList>
    </citation>
    <scope>NUCLEOTIDE SEQUENCE [LARGE SCALE GENOMIC DNA]</scope>
    <source>
        <strain evidence="3">Ca-68</strain>
    </source>
</reference>
<gene>
    <name evidence="2" type="ORF">SAMN05192560_2200</name>
</gene>
<dbReference type="PANTHER" id="PTHR33507">
    <property type="entry name" value="INNER MEMBRANE PROTEIN YBBJ"/>
    <property type="match status" value="1"/>
</dbReference>
<accession>A0A239AYW8</accession>
<dbReference type="InterPro" id="IPR012340">
    <property type="entry name" value="NA-bd_OB-fold"/>
</dbReference>
<name>A0A239AYW8_9PROT</name>
<sequence length="156" mass="17146">MQFGIITMLEPLWIWGILGLILIALEMLSGTFYILWFGIAALGLSLLTYLSPTLGIAWQLLIYAVLSLGLLAIWKRFYQRKSDDSSIGQSRGEEIGRVGTIVETVTQRQNGRITFAQGVLGSREWIAIADETIEAGNDAAIVAVEGNRLRVSKTSS</sequence>
<dbReference type="AlphaFoldDB" id="A0A239AYW8"/>
<feature type="transmembrane region" description="Helical" evidence="1">
    <location>
        <begin position="6"/>
        <end position="25"/>
    </location>
</feature>